<keyword evidence="1" id="KW-0732">Signal</keyword>
<feature type="domain" description="SLH" evidence="2">
    <location>
        <begin position="1274"/>
        <end position="1335"/>
    </location>
</feature>
<dbReference type="RefSeq" id="WP_123042234.1">
    <property type="nucleotide sequence ID" value="NZ_CP033433.1"/>
</dbReference>
<feature type="domain" description="SLH" evidence="2">
    <location>
        <begin position="1146"/>
        <end position="1206"/>
    </location>
</feature>
<evidence type="ECO:0000313" key="4">
    <source>
        <dbReference type="Proteomes" id="UP000269097"/>
    </source>
</evidence>
<dbReference type="NCBIfam" id="TIGR02059">
    <property type="entry name" value="swm_rep_I"/>
    <property type="match status" value="3"/>
</dbReference>
<dbReference type="PROSITE" id="PS51272">
    <property type="entry name" value="SLH"/>
    <property type="match status" value="3"/>
</dbReference>
<reference evidence="3 4" key="1">
    <citation type="submission" date="2018-10" db="EMBL/GenBank/DDBJ databases">
        <title>Genome Sequence of Cohnella sp.</title>
        <authorList>
            <person name="Srinivasan S."/>
            <person name="Kim M.K."/>
        </authorList>
    </citation>
    <scope>NUCLEOTIDE SEQUENCE [LARGE SCALE GENOMIC DNA]</scope>
    <source>
        <strain evidence="3 4">18JY8-7</strain>
    </source>
</reference>
<dbReference type="Pfam" id="PF00395">
    <property type="entry name" value="SLH"/>
    <property type="match status" value="3"/>
</dbReference>
<dbReference type="InterPro" id="IPR032812">
    <property type="entry name" value="SbsA_Ig"/>
</dbReference>
<dbReference type="Proteomes" id="UP000269097">
    <property type="component" value="Chromosome"/>
</dbReference>
<accession>A0A3G3K149</accession>
<evidence type="ECO:0000259" key="2">
    <source>
        <dbReference type="PROSITE" id="PS51272"/>
    </source>
</evidence>
<dbReference type="Pfam" id="PF13753">
    <property type="entry name" value="SWM_repeat"/>
    <property type="match status" value="3"/>
</dbReference>
<dbReference type="InterPro" id="IPR051465">
    <property type="entry name" value="Cell_Envelope_Struct_Comp"/>
</dbReference>
<keyword evidence="4" id="KW-1185">Reference proteome</keyword>
<dbReference type="InterPro" id="IPR011801">
    <property type="entry name" value="Swm_rep_I_cyn"/>
</dbReference>
<dbReference type="PANTHER" id="PTHR43308">
    <property type="entry name" value="OUTER MEMBRANE PROTEIN ALPHA-RELATED"/>
    <property type="match status" value="1"/>
</dbReference>
<dbReference type="PANTHER" id="PTHR43308:SF5">
    <property type="entry name" value="S-LAYER PROTEIN _ PEPTIDOGLYCAN ENDO-BETA-N-ACETYLGLUCOSAMINIDASE"/>
    <property type="match status" value="1"/>
</dbReference>
<proteinExistence type="predicted"/>
<dbReference type="KEGG" id="coh:EAV92_17230"/>
<sequence length="1335" mass="139334">MPRLRILSIALFLALLIQVVAAPIGPFTAAVSAAVSDVAPTTSPASGTSITPSRPIYMTFDEPVRRGTGSIVIRNASTNAAVATYDVASDESNLQWVQTTTVMIKTVNAPGNYYIEVPPTAIIGVTSGATFPGLSGTGAGGYVFTVIPAIAPTSLSLNPNAAKVDIDHAPFDLVMKFSQAIKILPAGTIQIRKDSDDSIAETIDLSTIAVDNATFTVTIPVIRSQLSYSTKYYVRIEPGTIADLSDNPYNGITAKTTWSFVTMDKYDDVKPKVASYIPPNGGTLNKPDGNLVLVFDEKVFPGSSSIVIKNPDNSLFCAIPVSSSAVSVNNTTVTVTPQFGSTCPYFVNGSRYSVTLDGQAFRDGTGNYFDGSTWSFTVDVDKTAPTIVSTTPASGSTNVPYPMTTFSAVFSEPVKKVGTATGTIFQTSSPSLKINLNIAVDPSDNKKVNFTISSGSLKVNTRYSINFPANVIQDLNNNAFAGITNPNAWSFETGGAGTTPTLTKAEMDNSSIVLTYSETLDATKVPTNGDFYVTANNTYNAVTGVTISGSTVRLTLQTAVLTTQVVRVSYSLNSSKDKRIQSAQLKEVAAFTNRNVSPDTQAPKPVSGTATPAVVNLVFNKTLATLGTNAQTQFQVLWNGQTINPTFAVANGNTILLSFPAVSTTVGTVAVSYSPGAVPVKDTIGNQAAAFTSFFVANPTDTTAPTLSGATAINTKLVLAYNEALKTTVLPPLTSFTIVAGGVEDPVTAVAINSNTVELTLKTAISKDQQIAITYIPGTNLLSDLNGNPAPAINGMQITGGAVQPTTLSSASASGKVIQLIYSAPLSSANIPLVGQYTVTVGGTKVPVTSLGVSGTQVNLNLETAVAYKQEVKVSYVTTGTALKDVFNQTIGALTDQIATNQTSLLGDLASYLTIDSAGGLQLVPGSLTRTTTQLPSGRSASKYAVDASKLNAAFTAIKTGSGAEIKSTVLTIPIPSSELGAIVSLPLSGLISSQGIVSNGVVRVEYSGTSWEFPIGGTGVVAVAQSSGLDPSVTDLILSIEKASNPVIESAVTSSGGQILGSAVDFTAKIVSNGIVREFTNSSIYVKRSITVSGTGVNPSQLAVMRVDGDSGDLVYVPTVKTKSGNNIIVNFLRKDNSVYAVVNKAPAVFFDMGGHWAERDVAILASKNIVRGVSLTEFEPETNITRADFAEFIARGLGLTGDRSAAARFSDVSNWSSAASYIGAASKAGIVSGDADGGFRPNDNVTREEMASMMIRAMKYAGVQPTVDQSVLNPFSDQGSISSWAREAVIGCVQAGLISGYTPSTVKPKNNATRAQAASMIKRLLLHVNFLDE</sequence>
<dbReference type="Pfam" id="PF13205">
    <property type="entry name" value="Big_5"/>
    <property type="match status" value="3"/>
</dbReference>
<evidence type="ECO:0000313" key="3">
    <source>
        <dbReference type="EMBL" id="AYQ74152.1"/>
    </source>
</evidence>
<evidence type="ECO:0000256" key="1">
    <source>
        <dbReference type="ARBA" id="ARBA00022729"/>
    </source>
</evidence>
<protein>
    <recommendedName>
        <fullName evidence="2">SLH domain-containing protein</fullName>
    </recommendedName>
</protein>
<dbReference type="InterPro" id="IPR028059">
    <property type="entry name" value="SWM_rpt"/>
</dbReference>
<feature type="domain" description="SLH" evidence="2">
    <location>
        <begin position="1207"/>
        <end position="1270"/>
    </location>
</feature>
<gene>
    <name evidence="3" type="ORF">EAV92_17230</name>
</gene>
<organism evidence="3 4">
    <name type="scientific">Cohnella candidum</name>
    <dbReference type="NCBI Taxonomy" id="2674991"/>
    <lineage>
        <taxon>Bacteria</taxon>
        <taxon>Bacillati</taxon>
        <taxon>Bacillota</taxon>
        <taxon>Bacilli</taxon>
        <taxon>Bacillales</taxon>
        <taxon>Paenibacillaceae</taxon>
        <taxon>Cohnella</taxon>
    </lineage>
</organism>
<dbReference type="EMBL" id="CP033433">
    <property type="protein sequence ID" value="AYQ74152.1"/>
    <property type="molecule type" value="Genomic_DNA"/>
</dbReference>
<dbReference type="InterPro" id="IPR001119">
    <property type="entry name" value="SLH_dom"/>
</dbReference>
<name>A0A3G3K149_9BACL</name>